<feature type="domain" description="ABC transmembrane type-1" evidence="8">
    <location>
        <begin position="54"/>
        <end position="235"/>
    </location>
</feature>
<evidence type="ECO:0000256" key="6">
    <source>
        <dbReference type="ARBA" id="ARBA00023136"/>
    </source>
</evidence>
<dbReference type="GO" id="GO:0055085">
    <property type="term" value="P:transmembrane transport"/>
    <property type="evidence" value="ECO:0007669"/>
    <property type="project" value="InterPro"/>
</dbReference>
<feature type="transmembrane region" description="Helical" evidence="7">
    <location>
        <begin position="58"/>
        <end position="80"/>
    </location>
</feature>
<comment type="caution">
    <text evidence="9">The sequence shown here is derived from an EMBL/GenBank/DDBJ whole genome shotgun (WGS) entry which is preliminary data.</text>
</comment>
<keyword evidence="4 7" id="KW-0812">Transmembrane</keyword>
<name>A0A932HY06_UNCTE</name>
<evidence type="ECO:0000256" key="3">
    <source>
        <dbReference type="ARBA" id="ARBA00022475"/>
    </source>
</evidence>
<accession>A0A932HY06</accession>
<dbReference type="AlphaFoldDB" id="A0A932HY06"/>
<keyword evidence="3" id="KW-1003">Cell membrane</keyword>
<organism evidence="9 10">
    <name type="scientific">Tectimicrobiota bacterium</name>
    <dbReference type="NCBI Taxonomy" id="2528274"/>
    <lineage>
        <taxon>Bacteria</taxon>
        <taxon>Pseudomonadati</taxon>
        <taxon>Nitrospinota/Tectimicrobiota group</taxon>
        <taxon>Candidatus Tectimicrobiota</taxon>
    </lineage>
</organism>
<dbReference type="PANTHER" id="PTHR30151">
    <property type="entry name" value="ALKANE SULFONATE ABC TRANSPORTER-RELATED, MEMBRANE SUBUNIT"/>
    <property type="match status" value="1"/>
</dbReference>
<dbReference type="Pfam" id="PF00528">
    <property type="entry name" value="BPD_transp_1"/>
    <property type="match status" value="1"/>
</dbReference>
<feature type="transmembrane region" description="Helical" evidence="7">
    <location>
        <begin position="216"/>
        <end position="235"/>
    </location>
</feature>
<protein>
    <submittedName>
        <fullName evidence="9">ABC transporter permease</fullName>
    </submittedName>
</protein>
<dbReference type="InterPro" id="IPR035906">
    <property type="entry name" value="MetI-like_sf"/>
</dbReference>
<feature type="transmembrane region" description="Helical" evidence="7">
    <location>
        <begin position="120"/>
        <end position="139"/>
    </location>
</feature>
<evidence type="ECO:0000313" key="9">
    <source>
        <dbReference type="EMBL" id="MBI3126498.1"/>
    </source>
</evidence>
<comment type="subcellular location">
    <subcellularLocation>
        <location evidence="1 7">Cell membrane</location>
        <topology evidence="1 7">Multi-pass membrane protein</topology>
    </subcellularLocation>
</comment>
<feature type="transmembrane region" description="Helical" evidence="7">
    <location>
        <begin position="92"/>
        <end position="114"/>
    </location>
</feature>
<keyword evidence="6 7" id="KW-0472">Membrane</keyword>
<gene>
    <name evidence="9" type="ORF">HYZ11_02705</name>
</gene>
<evidence type="ECO:0000259" key="8">
    <source>
        <dbReference type="PROSITE" id="PS50928"/>
    </source>
</evidence>
<dbReference type="GO" id="GO:0005886">
    <property type="term" value="C:plasma membrane"/>
    <property type="evidence" value="ECO:0007669"/>
    <property type="project" value="UniProtKB-SubCell"/>
</dbReference>
<dbReference type="SUPFAM" id="SSF161098">
    <property type="entry name" value="MetI-like"/>
    <property type="match status" value="1"/>
</dbReference>
<dbReference type="EMBL" id="JACPUR010000004">
    <property type="protein sequence ID" value="MBI3126498.1"/>
    <property type="molecule type" value="Genomic_DNA"/>
</dbReference>
<dbReference type="PROSITE" id="PS50928">
    <property type="entry name" value="ABC_TM1"/>
    <property type="match status" value="1"/>
</dbReference>
<dbReference type="CDD" id="cd06261">
    <property type="entry name" value="TM_PBP2"/>
    <property type="match status" value="1"/>
</dbReference>
<dbReference type="Proteomes" id="UP000782312">
    <property type="component" value="Unassembled WGS sequence"/>
</dbReference>
<sequence>MVRARRFGSVLFFLLVWEAASQSGLVPEFFLPSWSAIARQAWVDTASGQLPMDIALSMFRALAGLSMAVLVGVPLGAAMGRVRAVRWFLDPLVSIWLPAPKVTFFPLFVIWFGFGSASKIALIFVACMFPLINMTYLGTVNIDRYLVWSARNMGTGERKILWKVVLPAALPQVFNGLQIAFPVSLIVTSVTEMLGGGGGVGASMMESARFALMPRVFVYLIVLAVVGALSMSLMARLRRALLQWHEEAQAGR</sequence>
<evidence type="ECO:0000256" key="4">
    <source>
        <dbReference type="ARBA" id="ARBA00022692"/>
    </source>
</evidence>
<evidence type="ECO:0000256" key="5">
    <source>
        <dbReference type="ARBA" id="ARBA00022989"/>
    </source>
</evidence>
<keyword evidence="5 7" id="KW-1133">Transmembrane helix</keyword>
<evidence type="ECO:0000256" key="1">
    <source>
        <dbReference type="ARBA" id="ARBA00004651"/>
    </source>
</evidence>
<comment type="similarity">
    <text evidence="7">Belongs to the binding-protein-dependent transport system permease family.</text>
</comment>
<dbReference type="PANTHER" id="PTHR30151:SF0">
    <property type="entry name" value="ABC TRANSPORTER PERMEASE PROTEIN MJ0413-RELATED"/>
    <property type="match status" value="1"/>
</dbReference>
<evidence type="ECO:0000256" key="2">
    <source>
        <dbReference type="ARBA" id="ARBA00022448"/>
    </source>
</evidence>
<evidence type="ECO:0000256" key="7">
    <source>
        <dbReference type="RuleBase" id="RU363032"/>
    </source>
</evidence>
<keyword evidence="2 7" id="KW-0813">Transport</keyword>
<proteinExistence type="inferred from homology"/>
<reference evidence="9" key="1">
    <citation type="submission" date="2020-07" db="EMBL/GenBank/DDBJ databases">
        <title>Huge and variable diversity of episymbiotic CPR bacteria and DPANN archaea in groundwater ecosystems.</title>
        <authorList>
            <person name="He C.Y."/>
            <person name="Keren R."/>
            <person name="Whittaker M."/>
            <person name="Farag I.F."/>
            <person name="Doudna J."/>
            <person name="Cate J.H.D."/>
            <person name="Banfield J.F."/>
        </authorList>
    </citation>
    <scope>NUCLEOTIDE SEQUENCE</scope>
    <source>
        <strain evidence="9">NC_groundwater_763_Ag_S-0.2um_68_21</strain>
    </source>
</reference>
<dbReference type="InterPro" id="IPR000515">
    <property type="entry name" value="MetI-like"/>
</dbReference>
<dbReference type="Gene3D" id="1.10.3720.10">
    <property type="entry name" value="MetI-like"/>
    <property type="match status" value="1"/>
</dbReference>
<evidence type="ECO:0000313" key="10">
    <source>
        <dbReference type="Proteomes" id="UP000782312"/>
    </source>
</evidence>